<dbReference type="PANTHER" id="PTHR30146:SF33">
    <property type="entry name" value="TRANSCRIPTIONAL REGULATOR"/>
    <property type="match status" value="1"/>
</dbReference>
<dbReference type="PROSITE" id="PS50932">
    <property type="entry name" value="HTH_LACI_2"/>
    <property type="match status" value="1"/>
</dbReference>
<organism evidence="5 6">
    <name type="scientific">Vreelandella sulfidaeris</name>
    <dbReference type="NCBI Taxonomy" id="115553"/>
    <lineage>
        <taxon>Bacteria</taxon>
        <taxon>Pseudomonadati</taxon>
        <taxon>Pseudomonadota</taxon>
        <taxon>Gammaproteobacteria</taxon>
        <taxon>Oceanospirillales</taxon>
        <taxon>Halomonadaceae</taxon>
        <taxon>Vreelandella</taxon>
    </lineage>
</organism>
<gene>
    <name evidence="5" type="ORF">DQ400_19625</name>
</gene>
<reference evidence="6" key="1">
    <citation type="submission" date="2018-06" db="EMBL/GenBank/DDBJ databases">
        <title>Whole genome sequencing of four bacterial strains from South Shetland trench revealing bio-synthetic gene clusters.</title>
        <authorList>
            <person name="Abdel-Mageed W.M."/>
            <person name="Lehri B."/>
            <person name="Jarmusch S."/>
            <person name="Miranda K."/>
            <person name="Goodfellow M."/>
            <person name="Jaspars M."/>
            <person name="Karlyshev A.V."/>
        </authorList>
    </citation>
    <scope>NUCLEOTIDE SEQUENCE [LARGE SCALE GENOMIC DNA]</scope>
    <source>
        <strain evidence="6">SST4</strain>
    </source>
</reference>
<dbReference type="InterPro" id="IPR046335">
    <property type="entry name" value="LacI/GalR-like_sensor"/>
</dbReference>
<proteinExistence type="predicted"/>
<comment type="caution">
    <text evidence="5">The sequence shown here is derived from an EMBL/GenBank/DDBJ whole genome shotgun (WGS) entry which is preliminary data.</text>
</comment>
<keyword evidence="2" id="KW-0238">DNA-binding</keyword>
<keyword evidence="6" id="KW-1185">Reference proteome</keyword>
<dbReference type="SMART" id="SM00354">
    <property type="entry name" value="HTH_LACI"/>
    <property type="match status" value="1"/>
</dbReference>
<evidence type="ECO:0000313" key="6">
    <source>
        <dbReference type="Proteomes" id="UP000252204"/>
    </source>
</evidence>
<name>A0A365THW8_9GAMM</name>
<dbReference type="Pfam" id="PF00356">
    <property type="entry name" value="LacI"/>
    <property type="match status" value="1"/>
</dbReference>
<dbReference type="PROSITE" id="PS00356">
    <property type="entry name" value="HTH_LACI_1"/>
    <property type="match status" value="1"/>
</dbReference>
<evidence type="ECO:0000256" key="3">
    <source>
        <dbReference type="ARBA" id="ARBA00023163"/>
    </source>
</evidence>
<dbReference type="CDD" id="cd06273">
    <property type="entry name" value="PBP1_LacI-like"/>
    <property type="match status" value="1"/>
</dbReference>
<keyword evidence="3" id="KW-0804">Transcription</keyword>
<evidence type="ECO:0000256" key="2">
    <source>
        <dbReference type="ARBA" id="ARBA00023125"/>
    </source>
</evidence>
<evidence type="ECO:0000256" key="1">
    <source>
        <dbReference type="ARBA" id="ARBA00023015"/>
    </source>
</evidence>
<dbReference type="Gene3D" id="1.10.260.40">
    <property type="entry name" value="lambda repressor-like DNA-binding domains"/>
    <property type="match status" value="1"/>
</dbReference>
<dbReference type="AlphaFoldDB" id="A0A365THW8"/>
<evidence type="ECO:0000259" key="4">
    <source>
        <dbReference type="PROSITE" id="PS50932"/>
    </source>
</evidence>
<dbReference type="GO" id="GO:0000976">
    <property type="term" value="F:transcription cis-regulatory region binding"/>
    <property type="evidence" value="ECO:0007669"/>
    <property type="project" value="TreeGrafter"/>
</dbReference>
<dbReference type="SUPFAM" id="SSF47413">
    <property type="entry name" value="lambda repressor-like DNA-binding domains"/>
    <property type="match status" value="1"/>
</dbReference>
<dbReference type="GO" id="GO:0003700">
    <property type="term" value="F:DNA-binding transcription factor activity"/>
    <property type="evidence" value="ECO:0007669"/>
    <property type="project" value="TreeGrafter"/>
</dbReference>
<dbReference type="CDD" id="cd01392">
    <property type="entry name" value="HTH_LacI"/>
    <property type="match status" value="1"/>
</dbReference>
<dbReference type="Proteomes" id="UP000252204">
    <property type="component" value="Unassembled WGS sequence"/>
</dbReference>
<sequence>MDKKRKKVTLEDVAKKANVSLGTASKALSSPEKVKPATLEKVRNAVTNMGYVRNGVARSLAARKTWRIAVVYPTLKNPMFSNSIDSLQQTLLEMGYQLVIGSHEYNQKQEVKVLQALVESSVDGVILVGTDHDEAVFQMIERYDIPYLMMWSTDETSYPHTIGFSNRQASYDIAKHVIAKGHRKAAICGGPVEGNERSRQRRAGVLQAFEEAGLPIKPEWVMETPFSLDGGREAIKQLLQIGELPTVLICGTDLHAIGAMHQCQLSGIPVPDKLSITGFDDIEFASAMTPGLTTVRVPMHGIGVEVARAIVAIIDNEGAGEPLELDTMIVERDSLKALTDAETSSCC</sequence>
<dbReference type="InterPro" id="IPR000843">
    <property type="entry name" value="HTH_LacI"/>
</dbReference>
<dbReference type="PANTHER" id="PTHR30146">
    <property type="entry name" value="LACI-RELATED TRANSCRIPTIONAL REPRESSOR"/>
    <property type="match status" value="1"/>
</dbReference>
<dbReference type="EMBL" id="QNTU01000027">
    <property type="protein sequence ID" value="RBI65050.1"/>
    <property type="molecule type" value="Genomic_DNA"/>
</dbReference>
<dbReference type="SUPFAM" id="SSF53822">
    <property type="entry name" value="Periplasmic binding protein-like I"/>
    <property type="match status" value="1"/>
</dbReference>
<dbReference type="InterPro" id="IPR028082">
    <property type="entry name" value="Peripla_BP_I"/>
</dbReference>
<dbReference type="Pfam" id="PF13377">
    <property type="entry name" value="Peripla_BP_3"/>
    <property type="match status" value="1"/>
</dbReference>
<feature type="domain" description="HTH lacI-type" evidence="4">
    <location>
        <begin position="8"/>
        <end position="62"/>
    </location>
</feature>
<dbReference type="RefSeq" id="WP_113271288.1">
    <property type="nucleotide sequence ID" value="NZ_QNTU01000027.1"/>
</dbReference>
<keyword evidence="1" id="KW-0805">Transcription regulation</keyword>
<dbReference type="OrthoDB" id="6619319at2"/>
<dbReference type="Gene3D" id="3.40.50.2300">
    <property type="match status" value="2"/>
</dbReference>
<evidence type="ECO:0000313" key="5">
    <source>
        <dbReference type="EMBL" id="RBI65050.1"/>
    </source>
</evidence>
<protein>
    <submittedName>
        <fullName evidence="5">LacI family transcriptional regulator</fullName>
    </submittedName>
</protein>
<accession>A0A365THW8</accession>
<dbReference type="InterPro" id="IPR010982">
    <property type="entry name" value="Lambda_DNA-bd_dom_sf"/>
</dbReference>